<dbReference type="PROSITE" id="PS50240">
    <property type="entry name" value="TRYPSIN_DOM"/>
    <property type="match status" value="1"/>
</dbReference>
<feature type="compositionally biased region" description="Pro residues" evidence="2">
    <location>
        <begin position="726"/>
        <end position="777"/>
    </location>
</feature>
<dbReference type="InterPro" id="IPR001254">
    <property type="entry name" value="Trypsin_dom"/>
</dbReference>
<feature type="domain" description="Peptidase S1" evidence="3">
    <location>
        <begin position="23"/>
        <end position="297"/>
    </location>
</feature>
<feature type="compositionally biased region" description="Pro residues" evidence="2">
    <location>
        <begin position="510"/>
        <end position="527"/>
    </location>
</feature>
<name>A0A0D3HZ79_EMIH1</name>
<dbReference type="GO" id="GO:0004252">
    <property type="term" value="F:serine-type endopeptidase activity"/>
    <property type="evidence" value="ECO:0007669"/>
    <property type="project" value="InterPro"/>
</dbReference>
<keyword evidence="1" id="KW-1015">Disulfide bond</keyword>
<dbReference type="EnsemblProtists" id="EOD04314">
    <property type="protein sequence ID" value="EOD04314"/>
    <property type="gene ID" value="EMIHUDRAFT_121644"/>
</dbReference>
<reference evidence="5" key="1">
    <citation type="journal article" date="2013" name="Nature">
        <title>Pan genome of the phytoplankton Emiliania underpins its global distribution.</title>
        <authorList>
            <person name="Read B.A."/>
            <person name="Kegel J."/>
            <person name="Klute M.J."/>
            <person name="Kuo A."/>
            <person name="Lefebvre S.C."/>
            <person name="Maumus F."/>
            <person name="Mayer C."/>
            <person name="Miller J."/>
            <person name="Monier A."/>
            <person name="Salamov A."/>
            <person name="Young J."/>
            <person name="Aguilar M."/>
            <person name="Claverie J.M."/>
            <person name="Frickenhaus S."/>
            <person name="Gonzalez K."/>
            <person name="Herman E.K."/>
            <person name="Lin Y.C."/>
            <person name="Napier J."/>
            <person name="Ogata H."/>
            <person name="Sarno A.F."/>
            <person name="Shmutz J."/>
            <person name="Schroeder D."/>
            <person name="de Vargas C."/>
            <person name="Verret F."/>
            <person name="von Dassow P."/>
            <person name="Valentin K."/>
            <person name="Van de Peer Y."/>
            <person name="Wheeler G."/>
            <person name="Dacks J.B."/>
            <person name="Delwiche C.F."/>
            <person name="Dyhrman S.T."/>
            <person name="Glockner G."/>
            <person name="John U."/>
            <person name="Richards T."/>
            <person name="Worden A.Z."/>
            <person name="Zhang X."/>
            <person name="Grigoriev I.V."/>
            <person name="Allen A.E."/>
            <person name="Bidle K."/>
            <person name="Borodovsky M."/>
            <person name="Bowler C."/>
            <person name="Brownlee C."/>
            <person name="Cock J.M."/>
            <person name="Elias M."/>
            <person name="Gladyshev V.N."/>
            <person name="Groth M."/>
            <person name="Guda C."/>
            <person name="Hadaegh A."/>
            <person name="Iglesias-Rodriguez M.D."/>
            <person name="Jenkins J."/>
            <person name="Jones B.M."/>
            <person name="Lawson T."/>
            <person name="Leese F."/>
            <person name="Lindquist E."/>
            <person name="Lobanov A."/>
            <person name="Lomsadze A."/>
            <person name="Malik S.B."/>
            <person name="Marsh M.E."/>
            <person name="Mackinder L."/>
            <person name="Mock T."/>
            <person name="Mueller-Roeber B."/>
            <person name="Pagarete A."/>
            <person name="Parker M."/>
            <person name="Probert I."/>
            <person name="Quesneville H."/>
            <person name="Raines C."/>
            <person name="Rensing S.A."/>
            <person name="Riano-Pachon D.M."/>
            <person name="Richier S."/>
            <person name="Rokitta S."/>
            <person name="Shiraiwa Y."/>
            <person name="Soanes D.M."/>
            <person name="van der Giezen M."/>
            <person name="Wahlund T.M."/>
            <person name="Williams B."/>
            <person name="Wilson W."/>
            <person name="Wolfe G."/>
            <person name="Wurch L.L."/>
        </authorList>
    </citation>
    <scope>NUCLEOTIDE SEQUENCE</scope>
</reference>
<dbReference type="GO" id="GO:0006508">
    <property type="term" value="P:proteolysis"/>
    <property type="evidence" value="ECO:0007669"/>
    <property type="project" value="InterPro"/>
</dbReference>
<dbReference type="eggNOG" id="KOG3627">
    <property type="taxonomic scope" value="Eukaryota"/>
</dbReference>
<dbReference type="CDD" id="cd00190">
    <property type="entry name" value="Tryp_SPc"/>
    <property type="match status" value="1"/>
</dbReference>
<dbReference type="RefSeq" id="XP_005756743.1">
    <property type="nucleotide sequence ID" value="XM_005756686.1"/>
</dbReference>
<dbReference type="Pfam" id="PF00089">
    <property type="entry name" value="Trypsin"/>
    <property type="match status" value="1"/>
</dbReference>
<evidence type="ECO:0000313" key="5">
    <source>
        <dbReference type="Proteomes" id="UP000013827"/>
    </source>
</evidence>
<accession>A0A0D3HZ79</accession>
<feature type="region of interest" description="Disordered" evidence="2">
    <location>
        <begin position="508"/>
        <end position="527"/>
    </location>
</feature>
<keyword evidence="5" id="KW-1185">Reference proteome</keyword>
<proteinExistence type="predicted"/>
<evidence type="ECO:0000313" key="4">
    <source>
        <dbReference type="EnsemblProtists" id="EOD04314"/>
    </source>
</evidence>
<feature type="region of interest" description="Disordered" evidence="2">
    <location>
        <begin position="303"/>
        <end position="346"/>
    </location>
</feature>
<dbReference type="HOGENOM" id="CLU_355820_0_0_1"/>
<dbReference type="SMART" id="SM00020">
    <property type="entry name" value="Tryp_SPc"/>
    <property type="match status" value="1"/>
</dbReference>
<dbReference type="InterPro" id="IPR043504">
    <property type="entry name" value="Peptidase_S1_PA_chymotrypsin"/>
</dbReference>
<dbReference type="KEGG" id="ehx:EMIHUDRAFT_121644"/>
<dbReference type="InterPro" id="IPR051487">
    <property type="entry name" value="Ser/Thr_Proteases_Immune/Dev"/>
</dbReference>
<dbReference type="PANTHER" id="PTHR24256">
    <property type="entry name" value="TRYPTASE-RELATED"/>
    <property type="match status" value="1"/>
</dbReference>
<dbReference type="AlphaFoldDB" id="A0A0D3HZ79"/>
<dbReference type="SUPFAM" id="SSF50494">
    <property type="entry name" value="Trypsin-like serine proteases"/>
    <property type="match status" value="1"/>
</dbReference>
<protein>
    <recommendedName>
        <fullName evidence="3">Peptidase S1 domain-containing protein</fullName>
    </recommendedName>
</protein>
<evidence type="ECO:0000256" key="1">
    <source>
        <dbReference type="ARBA" id="ARBA00023157"/>
    </source>
</evidence>
<sequence>MLQCLSFCPLNTNSWQTKCNWHKCGGCSNHCLTQCKHHCTTNFSPWSLKCTWGDCRGCFPNCRVSQHVEHFCGGSLVNKRWVLTAAHCVYNKVDLITMSAIIGLDREDVLRNAGGDPGQVGDECVEVIKVAEVIVHEGYTNRGSRNQSNDIALIRLATDSLYPPITTLDSAGLPAASMDDSAASADLQIAGWGKTTASSSFYDGPARQTTVPIMDFTRCRSIFELERDISEAGDMICAGGDGLDSCAGDLGGPLFSGEVKDRVLVGLVSFGLIGSCGQGGVYTRVAHYRDWICRVTGGDVCPSPPSPALPPSSPAPPLPPPFPPSPPPASPAPPTPPPPPLPPNSVVSTECGCSPATWTLAMSANSPCRVTCLLVDPGFDEASPSDVYIAFANDCPDMQSIFGPLPQEFLDYDHLTYSRVETQYSSSGLAVSFDAPVDLASCGGTPTYAVSAGVGQEYNSILSGSRSTNCASGDYLVHRCIVRNGRKRCGNVCLRWFRWYKAITNSGSASPPPPLPLPPPLPPLPPPRPPSLPNAACKIGCRGLTCADHSFLPCSTLAQYGTLHYEAQLPVSEEDTTIGNIVDTVEARPAERFSEIAAPSLTTGICAQQAAMGATEESEIELLQQDGPITFYIADGQQVTGDQIKTAVKSQCYEGSECDVNATETHAELHRWRGVQVQAESAGSEIDVAIEATSLGSSCEIGDVSSALAHTTGSNVSTVSEDCVAPPRPPPSPPPSPPSIPPSPSPPPPSLPPAPPPPAPPPPTPPPPSLSPSPPPAETARNRAMTCPS</sequence>
<dbReference type="Proteomes" id="UP000013827">
    <property type="component" value="Unassembled WGS sequence"/>
</dbReference>
<dbReference type="InterPro" id="IPR009003">
    <property type="entry name" value="Peptidase_S1_PA"/>
</dbReference>
<feature type="compositionally biased region" description="Pro residues" evidence="2">
    <location>
        <begin position="303"/>
        <end position="343"/>
    </location>
</feature>
<dbReference type="PROSITE" id="PS00134">
    <property type="entry name" value="TRYPSIN_HIS"/>
    <property type="match status" value="1"/>
</dbReference>
<dbReference type="InterPro" id="IPR018114">
    <property type="entry name" value="TRYPSIN_HIS"/>
</dbReference>
<dbReference type="PRINTS" id="PR00722">
    <property type="entry name" value="CHYMOTRYPSIN"/>
</dbReference>
<dbReference type="STRING" id="2903.R1D6E9"/>
<evidence type="ECO:0000259" key="3">
    <source>
        <dbReference type="PROSITE" id="PS50240"/>
    </source>
</evidence>
<dbReference type="Gene3D" id="2.40.10.10">
    <property type="entry name" value="Trypsin-like serine proteases"/>
    <property type="match status" value="2"/>
</dbReference>
<feature type="region of interest" description="Disordered" evidence="2">
    <location>
        <begin position="717"/>
        <end position="789"/>
    </location>
</feature>
<organism evidence="4 5">
    <name type="scientific">Emiliania huxleyi (strain CCMP1516)</name>
    <dbReference type="NCBI Taxonomy" id="280463"/>
    <lineage>
        <taxon>Eukaryota</taxon>
        <taxon>Haptista</taxon>
        <taxon>Haptophyta</taxon>
        <taxon>Prymnesiophyceae</taxon>
        <taxon>Isochrysidales</taxon>
        <taxon>Noelaerhabdaceae</taxon>
        <taxon>Emiliania</taxon>
    </lineage>
</organism>
<reference evidence="4" key="2">
    <citation type="submission" date="2024-10" db="UniProtKB">
        <authorList>
            <consortium name="EnsemblProtists"/>
        </authorList>
    </citation>
    <scope>IDENTIFICATION</scope>
</reference>
<dbReference type="InterPro" id="IPR001314">
    <property type="entry name" value="Peptidase_S1A"/>
</dbReference>
<dbReference type="PaxDb" id="2903-EOD04314"/>
<dbReference type="OMA" id="YIAFAND"/>
<dbReference type="GeneID" id="17250464"/>
<evidence type="ECO:0000256" key="2">
    <source>
        <dbReference type="SAM" id="MobiDB-lite"/>
    </source>
</evidence>